<dbReference type="InterPro" id="IPR004815">
    <property type="entry name" value="Lon_bac/euk-typ"/>
</dbReference>
<dbReference type="KEGG" id="tfo:BFO_3077"/>
<dbReference type="InterPro" id="IPR003959">
    <property type="entry name" value="ATPase_AAA_core"/>
</dbReference>
<feature type="active site" evidence="10 12">
    <location>
        <position position="770"/>
    </location>
</feature>
<comment type="subunit">
    <text evidence="10 11">Homohexamer. Organized in a ring with a central cavity.</text>
</comment>
<dbReference type="Pfam" id="PF00004">
    <property type="entry name" value="AAA"/>
    <property type="match status" value="1"/>
</dbReference>
<dbReference type="SMART" id="SM00382">
    <property type="entry name" value="AAA"/>
    <property type="match status" value="1"/>
</dbReference>
<dbReference type="Pfam" id="PF05362">
    <property type="entry name" value="Lon_C"/>
    <property type="match status" value="1"/>
</dbReference>
<evidence type="ECO:0000256" key="4">
    <source>
        <dbReference type="ARBA" id="ARBA00022741"/>
    </source>
</evidence>
<gene>
    <name evidence="10 18" type="primary">lon</name>
    <name evidence="18" type="ordered locus">BFO_3077</name>
</gene>
<dbReference type="PROSITE" id="PS51786">
    <property type="entry name" value="LON_PROTEOLYTIC"/>
    <property type="match status" value="1"/>
</dbReference>
<dbReference type="SUPFAM" id="SSF88697">
    <property type="entry name" value="PUA domain-like"/>
    <property type="match status" value="1"/>
</dbReference>
<reference evidence="19" key="1">
    <citation type="submission" date="2011-12" db="EMBL/GenBank/DDBJ databases">
        <title>Complete sequence of Tannerella forsythia ATCC 43037.</title>
        <authorList>
            <person name="Dewhirst F."/>
            <person name="Tanner A."/>
            <person name="Izard J."/>
            <person name="Brinkac L."/>
            <person name="Durkin A.S."/>
            <person name="Hostetler J."/>
            <person name="Shetty J."/>
            <person name="Torralba M."/>
            <person name="Gill S."/>
            <person name="Nelson K."/>
        </authorList>
    </citation>
    <scope>NUCLEOTIDE SEQUENCE [LARGE SCALE GENOMIC DNA]</scope>
    <source>
        <strain evidence="19">ATCC 43037 / JCM 10827 / CCUG 33226 / KCTC 5666 / FDC 338</strain>
    </source>
</reference>
<dbReference type="GO" id="GO:0043565">
    <property type="term" value="F:sequence-specific DNA binding"/>
    <property type="evidence" value="ECO:0007669"/>
    <property type="project" value="UniProtKB-UniRule"/>
</dbReference>
<dbReference type="HOGENOM" id="CLU_004109_4_3_10"/>
<dbReference type="Gene3D" id="3.30.230.10">
    <property type="match status" value="1"/>
</dbReference>
<dbReference type="PROSITE" id="PS01046">
    <property type="entry name" value="LON_SER"/>
    <property type="match status" value="1"/>
</dbReference>
<dbReference type="InterPro" id="IPR008269">
    <property type="entry name" value="Lon_proteolytic"/>
</dbReference>
<keyword evidence="5 10" id="KW-0378">Hydrolase</keyword>
<keyword evidence="4 10" id="KW-0547">Nucleotide-binding</keyword>
<evidence type="ECO:0000256" key="14">
    <source>
        <dbReference type="PROSITE-ProRule" id="PRU01122"/>
    </source>
</evidence>
<dbReference type="InterPro" id="IPR015947">
    <property type="entry name" value="PUA-like_sf"/>
</dbReference>
<feature type="domain" description="Lon N-terminal" evidence="17">
    <location>
        <begin position="57"/>
        <end position="252"/>
    </location>
</feature>
<evidence type="ECO:0000256" key="7">
    <source>
        <dbReference type="ARBA" id="ARBA00022840"/>
    </source>
</evidence>
<evidence type="ECO:0000256" key="6">
    <source>
        <dbReference type="ARBA" id="ARBA00022825"/>
    </source>
</evidence>
<dbReference type="Gene3D" id="2.30.130.40">
    <property type="entry name" value="LON domain-like"/>
    <property type="match status" value="1"/>
</dbReference>
<dbReference type="PIRSF" id="PIRSF001174">
    <property type="entry name" value="Lon_proteas"/>
    <property type="match status" value="1"/>
</dbReference>
<dbReference type="Gene3D" id="1.10.8.60">
    <property type="match status" value="1"/>
</dbReference>
<evidence type="ECO:0000256" key="2">
    <source>
        <dbReference type="ARBA" id="ARBA00022490"/>
    </source>
</evidence>
<dbReference type="PANTHER" id="PTHR10046">
    <property type="entry name" value="ATP DEPENDENT LON PROTEASE FAMILY MEMBER"/>
    <property type="match status" value="1"/>
</dbReference>
<dbReference type="InterPro" id="IPR020568">
    <property type="entry name" value="Ribosomal_Su5_D2-typ_SF"/>
</dbReference>
<evidence type="ECO:0000259" key="16">
    <source>
        <dbReference type="PROSITE" id="PS51786"/>
    </source>
</evidence>
<dbReference type="AlphaFoldDB" id="G8UQB7"/>
<evidence type="ECO:0000256" key="12">
    <source>
        <dbReference type="PIRSR" id="PIRSR001174-1"/>
    </source>
</evidence>
<dbReference type="GO" id="GO:0004252">
    <property type="term" value="F:serine-type endopeptidase activity"/>
    <property type="evidence" value="ECO:0007669"/>
    <property type="project" value="UniProtKB-UniRule"/>
</dbReference>
<feature type="domain" description="Lon proteolytic" evidence="16">
    <location>
        <begin position="639"/>
        <end position="821"/>
    </location>
</feature>
<dbReference type="InterPro" id="IPR027543">
    <property type="entry name" value="Lon_bac"/>
</dbReference>
<dbReference type="InterPro" id="IPR027417">
    <property type="entry name" value="P-loop_NTPase"/>
</dbReference>
<sequence length="830" mass="93693">MHDLIAAGMNKKNKETLYLREAFSEIDDSVGIVMPILMECDKDEDFSEGIDKVGESLPILSLRNMVLFPGVAMPVIVGRAKSMRLIREASHKKMMIGVLCQKETEVEDPGFDDLYTIGVVAEILRVLEMPDGSTTAILQGRKRFQLHELTETEPYLTGRISLLEDTHPKKSDREFEALISTIKDLTVKMLTASGEPPRDLIYSIRNNQNAMYLISFACCNILSHSPEKQELLAINDLKDRAYRLLFILNREYQLIELKASIQMKTHEDINKQQKEYFLQQQIKAIQEELGGNMNDIEIKELREKAKSKKWPKEVGEIFEKEVAKLERVHPQSPDYSIQSQYVQTIISLPWGEYSKDNFNLSHAQRVLDRDHYGMEKVKERIIEHLAVLKLKKDLRSPILCLYGPPGVGKTSLGKSVAEALGRKYVRISLGGLHDEAEIRGHRRTYIGAMVGRIIQNLQKAGTSNPVFVLDEIDKVGNDFKGDPASALLEVLDPEQNTTFHDNYLDIDYDLSKVLFVATANNLNTISQPLLDRMELIEVSGYILEEKIEIAVRHLIPKQMELHGIPKHTVKFHRHAVRAVIESYTRESGVRELEKKIAKIMRRIARKIASDEEVRPMIKAEDLKEYLGAVEYTRDKYQGNEYAGVVTGLAWTAVGGEILFVESSLSRGKGSKLTITGNLGDVMKESAMLALEYAHSHAGQFGIDEELFENWNVHIHVPEGAIPKDGPSAGITMVTSLVSIFTQRKVKRNLAMTGEITLRGKVLPVGGIKEKILAAKRAGIKEIILCAENRKDVEEINAMYLEGLTFHYVDDITQVLDLALLCEKVKHPLFG</sequence>
<keyword evidence="8 10" id="KW-0346">Stress response</keyword>
<keyword evidence="19" id="KW-1185">Reference proteome</keyword>
<evidence type="ECO:0000259" key="17">
    <source>
        <dbReference type="PROSITE" id="PS51787"/>
    </source>
</evidence>
<feature type="binding site" evidence="10 13">
    <location>
        <begin position="403"/>
        <end position="410"/>
    </location>
    <ligand>
        <name>ATP</name>
        <dbReference type="ChEBI" id="CHEBI:30616"/>
    </ligand>
</feature>
<dbReference type="Pfam" id="PF02190">
    <property type="entry name" value="LON_substr_bdg"/>
    <property type="match status" value="1"/>
</dbReference>
<evidence type="ECO:0000256" key="13">
    <source>
        <dbReference type="PIRSR" id="PIRSR001174-2"/>
    </source>
</evidence>
<dbReference type="Gene3D" id="3.40.50.300">
    <property type="entry name" value="P-loop containing nucleotide triphosphate hydrolases"/>
    <property type="match status" value="1"/>
</dbReference>
<dbReference type="PRINTS" id="PR00830">
    <property type="entry name" value="ENDOLAPTASE"/>
</dbReference>
<comment type="induction">
    <text evidence="10">By heat shock.</text>
</comment>
<evidence type="ECO:0000256" key="9">
    <source>
        <dbReference type="ARBA" id="ARBA00050665"/>
    </source>
</evidence>
<dbReference type="GO" id="GO:0034605">
    <property type="term" value="P:cellular response to heat"/>
    <property type="evidence" value="ECO:0007669"/>
    <property type="project" value="UniProtKB-UniRule"/>
</dbReference>
<dbReference type="InterPro" id="IPR027065">
    <property type="entry name" value="Lon_Prtase"/>
</dbReference>
<dbReference type="HAMAP" id="MF_01973">
    <property type="entry name" value="lon_bact"/>
    <property type="match status" value="1"/>
</dbReference>
<dbReference type="eggNOG" id="COG0466">
    <property type="taxonomic scope" value="Bacteria"/>
</dbReference>
<protein>
    <recommendedName>
        <fullName evidence="10 11">Lon protease</fullName>
        <ecNumber evidence="10 11">3.4.21.53</ecNumber>
    </recommendedName>
    <alternativeName>
        <fullName evidence="10">ATP-dependent protease La</fullName>
    </alternativeName>
</protein>
<dbReference type="SUPFAM" id="SSF54211">
    <property type="entry name" value="Ribosomal protein S5 domain 2-like"/>
    <property type="match status" value="1"/>
</dbReference>
<keyword evidence="6 10" id="KW-0720">Serine protease</keyword>
<dbReference type="Pfam" id="PF22667">
    <property type="entry name" value="Lon_lid"/>
    <property type="match status" value="1"/>
</dbReference>
<keyword evidence="7 10" id="KW-0067">ATP-binding</keyword>
<dbReference type="SMART" id="SM00464">
    <property type="entry name" value="LON"/>
    <property type="match status" value="1"/>
</dbReference>
<accession>G8UQB7</accession>
<dbReference type="SUPFAM" id="SSF52540">
    <property type="entry name" value="P-loop containing nucleoside triphosphate hydrolases"/>
    <property type="match status" value="1"/>
</dbReference>
<dbReference type="GO" id="GO:0005737">
    <property type="term" value="C:cytoplasm"/>
    <property type="evidence" value="ECO:0007669"/>
    <property type="project" value="UniProtKB-SubCell"/>
</dbReference>
<dbReference type="GO" id="GO:0005524">
    <property type="term" value="F:ATP binding"/>
    <property type="evidence" value="ECO:0007669"/>
    <property type="project" value="UniProtKB-UniRule"/>
</dbReference>
<feature type="active site" evidence="10 12">
    <location>
        <position position="727"/>
    </location>
</feature>
<evidence type="ECO:0000256" key="8">
    <source>
        <dbReference type="ARBA" id="ARBA00023016"/>
    </source>
</evidence>
<dbReference type="InterPro" id="IPR003593">
    <property type="entry name" value="AAA+_ATPase"/>
</dbReference>
<evidence type="ECO:0000256" key="1">
    <source>
        <dbReference type="ARBA" id="ARBA00004496"/>
    </source>
</evidence>
<dbReference type="EMBL" id="CP003191">
    <property type="protein sequence ID" value="AEW22141.1"/>
    <property type="molecule type" value="Genomic_DNA"/>
</dbReference>
<comment type="function">
    <text evidence="10">ATP-dependent serine protease that mediates the selective degradation of mutant and abnormal proteins as well as certain short-lived regulatory proteins. Required for cellular homeostasis and for survival from DNA damage and developmental changes induced by stress. Degrades polypeptides processively to yield small peptide fragments that are 5 to 10 amino acids long. Binds to DNA in a double-stranded, site-specific manner.</text>
</comment>
<proteinExistence type="evidence at transcript level"/>
<dbReference type="InterPro" id="IPR003111">
    <property type="entry name" value="Lon_prtase_N"/>
</dbReference>
<keyword evidence="3 10" id="KW-0645">Protease</keyword>
<evidence type="ECO:0000256" key="5">
    <source>
        <dbReference type="ARBA" id="ARBA00022801"/>
    </source>
</evidence>
<comment type="subcellular location">
    <subcellularLocation>
        <location evidence="1 10 11">Cytoplasm</location>
    </subcellularLocation>
</comment>
<dbReference type="GO" id="GO:0004176">
    <property type="term" value="F:ATP-dependent peptidase activity"/>
    <property type="evidence" value="ECO:0007669"/>
    <property type="project" value="UniProtKB-UniRule"/>
</dbReference>
<dbReference type="Gene3D" id="1.20.58.1480">
    <property type="match status" value="1"/>
</dbReference>
<dbReference type="InterPro" id="IPR008268">
    <property type="entry name" value="Peptidase_S16_AS"/>
</dbReference>
<dbReference type="InterPro" id="IPR054594">
    <property type="entry name" value="Lon_lid"/>
</dbReference>
<dbReference type="InterPro" id="IPR014721">
    <property type="entry name" value="Ribsml_uS5_D2-typ_fold_subgr"/>
</dbReference>
<dbReference type="PATRIC" id="fig|203275.8.peg.2654"/>
<dbReference type="NCBIfam" id="TIGR00763">
    <property type="entry name" value="lon"/>
    <property type="match status" value="1"/>
</dbReference>
<dbReference type="EC" id="3.4.21.53" evidence="10 11"/>
<evidence type="ECO:0000313" key="19">
    <source>
        <dbReference type="Proteomes" id="UP000005436"/>
    </source>
</evidence>
<dbReference type="FunFam" id="3.40.50.300:FF:000021">
    <property type="entry name" value="Lon protease homolog"/>
    <property type="match status" value="1"/>
</dbReference>
<evidence type="ECO:0000313" key="18">
    <source>
        <dbReference type="EMBL" id="AEW22141.1"/>
    </source>
</evidence>
<dbReference type="PROSITE" id="PS51787">
    <property type="entry name" value="LON_N"/>
    <property type="match status" value="1"/>
</dbReference>
<evidence type="ECO:0000256" key="3">
    <source>
        <dbReference type="ARBA" id="ARBA00022670"/>
    </source>
</evidence>
<organism evidence="18 19">
    <name type="scientific">Tannerella forsythia (strain ATCC 43037 / JCM 10827 / CCUG 21028 A / KCTC 5666 / FDC 338)</name>
    <name type="common">Bacteroides forsythus</name>
    <dbReference type="NCBI Taxonomy" id="203275"/>
    <lineage>
        <taxon>Bacteria</taxon>
        <taxon>Pseudomonadati</taxon>
        <taxon>Bacteroidota</taxon>
        <taxon>Bacteroidia</taxon>
        <taxon>Bacteroidales</taxon>
        <taxon>Tannerellaceae</taxon>
        <taxon>Tannerella</taxon>
    </lineage>
</organism>
<name>G8UQB7_TANFA</name>
<dbReference type="Gene3D" id="1.20.5.5270">
    <property type="match status" value="1"/>
</dbReference>
<comment type="catalytic activity">
    <reaction evidence="9 10 11 14">
        <text>Hydrolysis of proteins in presence of ATP.</text>
        <dbReference type="EC" id="3.4.21.53"/>
    </reaction>
</comment>
<evidence type="ECO:0000256" key="15">
    <source>
        <dbReference type="RuleBase" id="RU000591"/>
    </source>
</evidence>
<dbReference type="GO" id="GO:0006515">
    <property type="term" value="P:protein quality control for misfolded or incompletely synthesized proteins"/>
    <property type="evidence" value="ECO:0007669"/>
    <property type="project" value="UniProtKB-UniRule"/>
</dbReference>
<evidence type="ECO:0000256" key="11">
    <source>
        <dbReference type="PIRNR" id="PIRNR001174"/>
    </source>
</evidence>
<dbReference type="GO" id="GO:0016887">
    <property type="term" value="F:ATP hydrolysis activity"/>
    <property type="evidence" value="ECO:0007669"/>
    <property type="project" value="UniProtKB-UniRule"/>
</dbReference>
<dbReference type="InterPro" id="IPR046336">
    <property type="entry name" value="Lon_prtase_N_sf"/>
</dbReference>
<dbReference type="Proteomes" id="UP000005436">
    <property type="component" value="Chromosome"/>
</dbReference>
<comment type="similarity">
    <text evidence="10 11 14 15">Belongs to the peptidase S16 family.</text>
</comment>
<evidence type="ECO:0000256" key="10">
    <source>
        <dbReference type="HAMAP-Rule" id="MF_01973"/>
    </source>
</evidence>
<keyword evidence="2 10" id="KW-0963">Cytoplasm</keyword>
<dbReference type="CDD" id="cd19500">
    <property type="entry name" value="RecA-like_Lon"/>
    <property type="match status" value="1"/>
</dbReference>
<dbReference type="STRING" id="203275.BFO_3077"/>